<feature type="transmembrane region" description="Helical" evidence="1">
    <location>
        <begin position="73"/>
        <end position="96"/>
    </location>
</feature>
<organism evidence="3 4">
    <name type="scientific">Nocardioides antri</name>
    <dbReference type="NCBI Taxonomy" id="2607659"/>
    <lineage>
        <taxon>Bacteria</taxon>
        <taxon>Bacillati</taxon>
        <taxon>Actinomycetota</taxon>
        <taxon>Actinomycetes</taxon>
        <taxon>Propionibacteriales</taxon>
        <taxon>Nocardioidaceae</taxon>
        <taxon>Nocardioides</taxon>
    </lineage>
</organism>
<name>A0A5B1M1H5_9ACTN</name>
<feature type="transmembrane region" description="Helical" evidence="1">
    <location>
        <begin position="12"/>
        <end position="32"/>
    </location>
</feature>
<feature type="transmembrane region" description="Helical" evidence="1">
    <location>
        <begin position="233"/>
        <end position="254"/>
    </location>
</feature>
<accession>A0A5B1M1H5</accession>
<gene>
    <name evidence="3" type="ORF">F0U47_11850</name>
</gene>
<reference evidence="3 4" key="2">
    <citation type="submission" date="2019-09" db="EMBL/GenBank/DDBJ databases">
        <authorList>
            <person name="Jin C."/>
        </authorList>
    </citation>
    <scope>NUCLEOTIDE SEQUENCE [LARGE SCALE GENOMIC DNA]</scope>
    <source>
        <strain evidence="3 4">BN140041</strain>
    </source>
</reference>
<dbReference type="Proteomes" id="UP000324351">
    <property type="component" value="Unassembled WGS sequence"/>
</dbReference>
<dbReference type="InterPro" id="IPR002656">
    <property type="entry name" value="Acyl_transf_3_dom"/>
</dbReference>
<keyword evidence="1" id="KW-0812">Transmembrane</keyword>
<dbReference type="PANTHER" id="PTHR37312:SF1">
    <property type="entry name" value="MEMBRANE-BOUND ACYLTRANSFERASE YKRP-RELATED"/>
    <property type="match status" value="1"/>
</dbReference>
<protein>
    <submittedName>
        <fullName evidence="3">Acyltransferase family protein</fullName>
    </submittedName>
</protein>
<feature type="transmembrane region" description="Helical" evidence="1">
    <location>
        <begin position="266"/>
        <end position="285"/>
    </location>
</feature>
<keyword evidence="4" id="KW-1185">Reference proteome</keyword>
<keyword evidence="3" id="KW-0012">Acyltransferase</keyword>
<dbReference type="GO" id="GO:0016747">
    <property type="term" value="F:acyltransferase activity, transferring groups other than amino-acyl groups"/>
    <property type="evidence" value="ECO:0007669"/>
    <property type="project" value="InterPro"/>
</dbReference>
<feature type="domain" description="Acyltransferase 3" evidence="2">
    <location>
        <begin position="10"/>
        <end position="314"/>
    </location>
</feature>
<proteinExistence type="predicted"/>
<keyword evidence="3" id="KW-0808">Transferase</keyword>
<dbReference type="InterPro" id="IPR052734">
    <property type="entry name" value="Nod_factor_acetyltransferase"/>
</dbReference>
<reference evidence="3 4" key="1">
    <citation type="submission" date="2019-09" db="EMBL/GenBank/DDBJ databases">
        <title>Nocardioides panacisoli sp. nov., isolated from the soil of a ginseng field.</title>
        <authorList>
            <person name="Cho C."/>
        </authorList>
    </citation>
    <scope>NUCLEOTIDE SEQUENCE [LARGE SCALE GENOMIC DNA]</scope>
    <source>
        <strain evidence="3 4">BN140041</strain>
    </source>
</reference>
<feature type="transmembrane region" description="Helical" evidence="1">
    <location>
        <begin position="44"/>
        <end position="61"/>
    </location>
</feature>
<dbReference type="Pfam" id="PF01757">
    <property type="entry name" value="Acyl_transf_3"/>
    <property type="match status" value="1"/>
</dbReference>
<dbReference type="RefSeq" id="WP_149750689.1">
    <property type="nucleotide sequence ID" value="NZ_VUJW01000004.1"/>
</dbReference>
<evidence type="ECO:0000313" key="4">
    <source>
        <dbReference type="Proteomes" id="UP000324351"/>
    </source>
</evidence>
<feature type="transmembrane region" description="Helical" evidence="1">
    <location>
        <begin position="108"/>
        <end position="124"/>
    </location>
</feature>
<keyword evidence="1" id="KW-1133">Transmembrane helix</keyword>
<evidence type="ECO:0000256" key="1">
    <source>
        <dbReference type="SAM" id="Phobius"/>
    </source>
</evidence>
<dbReference type="EMBL" id="VUJW01000004">
    <property type="protein sequence ID" value="KAA1426995.1"/>
    <property type="molecule type" value="Genomic_DNA"/>
</dbReference>
<feature type="transmembrane region" description="Helical" evidence="1">
    <location>
        <begin position="297"/>
        <end position="315"/>
    </location>
</feature>
<evidence type="ECO:0000259" key="2">
    <source>
        <dbReference type="Pfam" id="PF01757"/>
    </source>
</evidence>
<dbReference type="AlphaFoldDB" id="A0A5B1M1H5"/>
<dbReference type="PANTHER" id="PTHR37312">
    <property type="entry name" value="MEMBRANE-BOUND ACYLTRANSFERASE YKRP-RELATED"/>
    <property type="match status" value="1"/>
</dbReference>
<sequence length="362" mass="39709">MPSSRIARDPWLDNAKMALVTLVVIGHAWALLPSEGLVGHAYDFLYAWHMPAFVFVTGYLSRTFDYSPDRLWNLVRTVAVPYVLFECLMAFFRLYFGGEELEDLFTDPHWPLWFLTALIVWRLATPLFRGLPAVLAVAAAVVLCLWSGTVQGENAEMFDLTRMLGLIPFFVLGVHTTPERLEVLRGPGARWVAGATFLGLWLLTARTDELAGTHWLYYATPYDDLGASDARGAVTRLVLLGIGVAGTLAFLALVPRLSGWFSRMGAATLVVYLCHGFVIRGLEYAGYVEWAAAHPVAAPPVTFLGGVVLALLLAAPPVSHRLQLLVDPFGKAEQQVKQAVELTAVAQDPGSLPAMQKQMAGR</sequence>
<feature type="transmembrane region" description="Helical" evidence="1">
    <location>
        <begin position="131"/>
        <end position="148"/>
    </location>
</feature>
<keyword evidence="1" id="KW-0472">Membrane</keyword>
<comment type="caution">
    <text evidence="3">The sequence shown here is derived from an EMBL/GenBank/DDBJ whole genome shotgun (WGS) entry which is preliminary data.</text>
</comment>
<evidence type="ECO:0000313" key="3">
    <source>
        <dbReference type="EMBL" id="KAA1426995.1"/>
    </source>
</evidence>